<dbReference type="PIRSF" id="PIRSF020785">
    <property type="entry name" value="Competence_ComB"/>
    <property type="match status" value="1"/>
</dbReference>
<dbReference type="InterPro" id="IPR016778">
    <property type="entry name" value="Competence_ComB"/>
</dbReference>
<dbReference type="EMBL" id="CP133470">
    <property type="protein sequence ID" value="WMS24318.1"/>
    <property type="molecule type" value="Genomic_DNA"/>
</dbReference>
<gene>
    <name evidence="1" type="ORF">RDV53_02905</name>
</gene>
<dbReference type="Proteomes" id="UP001242781">
    <property type="component" value="Chromosome"/>
</dbReference>
<dbReference type="RefSeq" id="WP_005694713.1">
    <property type="nucleotide sequence ID" value="NZ_AFQS01000001.1"/>
</dbReference>
<reference evidence="1 2" key="1">
    <citation type="submission" date="2023-08" db="EMBL/GenBank/DDBJ databases">
        <title>Haemophilus_parainfluenzae_DSM 8978_complete_genome_hifiasm_Zymo_Research_D6332.</title>
        <authorList>
            <person name="Damerum A."/>
        </authorList>
    </citation>
    <scope>NUCLEOTIDE SEQUENCE [LARGE SCALE GENOMIC DNA]</scope>
    <source>
        <strain evidence="1 2">DSM 8978</strain>
    </source>
</reference>
<proteinExistence type="predicted"/>
<protein>
    <submittedName>
        <fullName evidence="1">Competence protein ComB</fullName>
    </submittedName>
</protein>
<evidence type="ECO:0000313" key="2">
    <source>
        <dbReference type="Proteomes" id="UP001242781"/>
    </source>
</evidence>
<dbReference type="GeneID" id="93298454"/>
<sequence>MMLSLNLLPWRLEQHQKAFKRFMWQGLIWLACSVLIVFGLSHLNEQQVYVLNQTKEKLAQITNQVHKKHIQVQQLQSNLKEMNELTEMDTEYVYRMLNLLSELPLQQGELDVFTLNAKQVALSGMTENQQEFEAIHQFLKHHFTEVNLTKFQPVQQQLFFQFDIQLLESEQ</sequence>
<organism evidence="1 2">
    <name type="scientific">Haemophilus parainfluenzae ATCC 33392</name>
    <dbReference type="NCBI Taxonomy" id="888828"/>
    <lineage>
        <taxon>Bacteria</taxon>
        <taxon>Pseudomonadati</taxon>
        <taxon>Pseudomonadota</taxon>
        <taxon>Gammaproteobacteria</taxon>
        <taxon>Pasteurellales</taxon>
        <taxon>Pasteurellaceae</taxon>
        <taxon>Haemophilus</taxon>
    </lineage>
</organism>
<accession>A0ABD7ZHG6</accession>
<evidence type="ECO:0000313" key="1">
    <source>
        <dbReference type="EMBL" id="WMS24318.1"/>
    </source>
</evidence>
<name>A0ABD7ZHG6_HAEPA</name>
<dbReference type="AlphaFoldDB" id="A0ABD7ZHG6"/>